<sequence length="455" mass="50783">MAPETSLRIVVDGHSTKVYRRGDKVTGRVILAAEGERDFSSLKLSFKGTVTTQTSRPLYVSGNDADATLLRRDYGERIILFNLEQEMLPRGVIAQNKKSWTFNFQFPDSTTSKYSRWQYGPKYCNDPHPLPPSFQTYTNAPGGQAMVSYFLKAELRSGGSTRSLKIYEVLPYHPTPNGITHEVRVIPRVLYTQTWKPTAEGQTALSRTLSKLSRRTTKSNNPRIVPTILHPQRITPGKHIPILLSLVNSHDTYNSEANGHSQCELDSVKVSIGTHTTSMCGQSATQPEDSMSEHVTCLTKTGISKPIKFGEQVKLTNNFRLVDNVECVPSFQTYTITRRYDLTVIVGIKYKGRCFTIQCTTLLEILPRVPRELLPPVQDDNDEFDALPPYVLRDPSKELAPDYYSIYSLANTPPSSSLASSAPFSNLNCSITSGTSIPASELEEMVLDECPVYTP</sequence>
<reference evidence="2" key="1">
    <citation type="journal article" date="2020" name="Stud. Mycol.">
        <title>101 Dothideomycetes genomes: a test case for predicting lifestyles and emergence of pathogens.</title>
        <authorList>
            <person name="Haridas S."/>
            <person name="Albert R."/>
            <person name="Binder M."/>
            <person name="Bloem J."/>
            <person name="Labutti K."/>
            <person name="Salamov A."/>
            <person name="Andreopoulos B."/>
            <person name="Baker S."/>
            <person name="Barry K."/>
            <person name="Bills G."/>
            <person name="Bluhm B."/>
            <person name="Cannon C."/>
            <person name="Castanera R."/>
            <person name="Culley D."/>
            <person name="Daum C."/>
            <person name="Ezra D."/>
            <person name="Gonzalez J."/>
            <person name="Henrissat B."/>
            <person name="Kuo A."/>
            <person name="Liang C."/>
            <person name="Lipzen A."/>
            <person name="Lutzoni F."/>
            <person name="Magnuson J."/>
            <person name="Mondo S."/>
            <person name="Nolan M."/>
            <person name="Ohm R."/>
            <person name="Pangilinan J."/>
            <person name="Park H.-J."/>
            <person name="Ramirez L."/>
            <person name="Alfaro M."/>
            <person name="Sun H."/>
            <person name="Tritt A."/>
            <person name="Yoshinaga Y."/>
            <person name="Zwiers L.-H."/>
            <person name="Turgeon B."/>
            <person name="Goodwin S."/>
            <person name="Spatafora J."/>
            <person name="Crous P."/>
            <person name="Grigoriev I."/>
        </authorList>
    </citation>
    <scope>NUCLEOTIDE SEQUENCE</scope>
    <source>
        <strain evidence="2">CBS 675.92</strain>
    </source>
</reference>
<protein>
    <recommendedName>
        <fullName evidence="1">Arrestin-like N-terminal domain-containing protein</fullName>
    </recommendedName>
</protein>
<dbReference type="InterPro" id="IPR011021">
    <property type="entry name" value="Arrestin-like_N"/>
</dbReference>
<gene>
    <name evidence="2" type="ORF">CC80DRAFT_472822</name>
</gene>
<dbReference type="EMBL" id="ML976992">
    <property type="protein sequence ID" value="KAF1956150.1"/>
    <property type="molecule type" value="Genomic_DNA"/>
</dbReference>
<proteinExistence type="predicted"/>
<accession>A0A6A5TVT7</accession>
<dbReference type="OrthoDB" id="2333384at2759"/>
<dbReference type="Pfam" id="PF00339">
    <property type="entry name" value="Arrestin_N"/>
    <property type="match status" value="1"/>
</dbReference>
<feature type="domain" description="Arrestin-like N-terminal" evidence="1">
    <location>
        <begin position="9"/>
        <end position="112"/>
    </location>
</feature>
<evidence type="ECO:0000313" key="2">
    <source>
        <dbReference type="EMBL" id="KAF1956150.1"/>
    </source>
</evidence>
<dbReference type="AlphaFoldDB" id="A0A6A5TVT7"/>
<dbReference type="Gene3D" id="2.60.40.640">
    <property type="match status" value="1"/>
</dbReference>
<name>A0A6A5TVT7_9PLEO</name>
<dbReference type="InterPro" id="IPR014752">
    <property type="entry name" value="Arrestin-like_C"/>
</dbReference>
<dbReference type="Proteomes" id="UP000800035">
    <property type="component" value="Unassembled WGS sequence"/>
</dbReference>
<organism evidence="2 3">
    <name type="scientific">Byssothecium circinans</name>
    <dbReference type="NCBI Taxonomy" id="147558"/>
    <lineage>
        <taxon>Eukaryota</taxon>
        <taxon>Fungi</taxon>
        <taxon>Dikarya</taxon>
        <taxon>Ascomycota</taxon>
        <taxon>Pezizomycotina</taxon>
        <taxon>Dothideomycetes</taxon>
        <taxon>Pleosporomycetidae</taxon>
        <taxon>Pleosporales</taxon>
        <taxon>Massarineae</taxon>
        <taxon>Massarinaceae</taxon>
        <taxon>Byssothecium</taxon>
    </lineage>
</organism>
<evidence type="ECO:0000259" key="1">
    <source>
        <dbReference type="Pfam" id="PF00339"/>
    </source>
</evidence>
<keyword evidence="3" id="KW-1185">Reference proteome</keyword>
<evidence type="ECO:0000313" key="3">
    <source>
        <dbReference type="Proteomes" id="UP000800035"/>
    </source>
</evidence>